<proteinExistence type="predicted"/>
<dbReference type="RefSeq" id="WP_268043809.1">
    <property type="nucleotide sequence ID" value="NZ_CP104064.1"/>
</dbReference>
<dbReference type="EMBL" id="CP104064">
    <property type="protein sequence ID" value="WAH36468.1"/>
    <property type="molecule type" value="Genomic_DNA"/>
</dbReference>
<dbReference type="Proteomes" id="UP001164803">
    <property type="component" value="Chromosome"/>
</dbReference>
<reference evidence="2" key="1">
    <citation type="submission" date="2022-08" db="EMBL/GenBank/DDBJ databases">
        <title>Alicyclobacillus dauci DSM2870, complete genome.</title>
        <authorList>
            <person name="Wang Q."/>
            <person name="Cai R."/>
            <person name="Wang Z."/>
        </authorList>
    </citation>
    <scope>NUCLEOTIDE SEQUENCE</scope>
    <source>
        <strain evidence="2">DSM 28700</strain>
    </source>
</reference>
<evidence type="ECO:0000313" key="2">
    <source>
        <dbReference type="EMBL" id="WAH36468.1"/>
    </source>
</evidence>
<organism evidence="2 3">
    <name type="scientific">Alicyclobacillus dauci</name>
    <dbReference type="NCBI Taxonomy" id="1475485"/>
    <lineage>
        <taxon>Bacteria</taxon>
        <taxon>Bacillati</taxon>
        <taxon>Bacillota</taxon>
        <taxon>Bacilli</taxon>
        <taxon>Bacillales</taxon>
        <taxon>Alicyclobacillaceae</taxon>
        <taxon>Alicyclobacillus</taxon>
    </lineage>
</organism>
<evidence type="ECO:0008006" key="4">
    <source>
        <dbReference type="Google" id="ProtNLM"/>
    </source>
</evidence>
<feature type="region of interest" description="Disordered" evidence="1">
    <location>
        <begin position="92"/>
        <end position="116"/>
    </location>
</feature>
<protein>
    <recommendedName>
        <fullName evidence="4">Transposase DDE domain group 1</fullName>
    </recommendedName>
</protein>
<accession>A0ABY6Z1T6</accession>
<evidence type="ECO:0000256" key="1">
    <source>
        <dbReference type="SAM" id="MobiDB-lite"/>
    </source>
</evidence>
<name>A0ABY6Z1T6_9BACL</name>
<gene>
    <name evidence="2" type="ORF">NZD86_19985</name>
</gene>
<evidence type="ECO:0000313" key="3">
    <source>
        <dbReference type="Proteomes" id="UP001164803"/>
    </source>
</evidence>
<keyword evidence="3" id="KW-1185">Reference proteome</keyword>
<sequence>MDDIALTMILRSMLGQERIFHFEDIEQDPLLRLKLGLPKLPDTTLLYKDLRRIGLQAGMSAIRNAQIQTLASLLSSRDIAVDIDSSVETVHGEQEQSAVGFNPHHNGRASSSPLRF</sequence>